<dbReference type="InterPro" id="IPR012171">
    <property type="entry name" value="Fatty_acid_desaturase"/>
</dbReference>
<name>A0A4S8ZB07_AURPU</name>
<gene>
    <name evidence="4" type="ORF">D6C91_00320</name>
    <name evidence="3" type="ORF">D6D20_04532</name>
</gene>
<dbReference type="Pfam" id="PF00487">
    <property type="entry name" value="FA_desaturase"/>
    <property type="match status" value="1"/>
</dbReference>
<comment type="caution">
    <text evidence="3">The sequence shown here is derived from an EMBL/GenBank/DDBJ whole genome shotgun (WGS) entry which is preliminary data.</text>
</comment>
<evidence type="ECO:0000313" key="3">
    <source>
        <dbReference type="EMBL" id="THW62177.1"/>
    </source>
</evidence>
<dbReference type="EMBL" id="QZAN01000040">
    <property type="protein sequence ID" value="THW62177.1"/>
    <property type="molecule type" value="Genomic_DNA"/>
</dbReference>
<dbReference type="GO" id="GO:0006629">
    <property type="term" value="P:lipid metabolic process"/>
    <property type="evidence" value="ECO:0007669"/>
    <property type="project" value="InterPro"/>
</dbReference>
<dbReference type="CDD" id="cd03507">
    <property type="entry name" value="Delta12-FADS-like"/>
    <property type="match status" value="1"/>
</dbReference>
<dbReference type="EMBL" id="QZBM01000004">
    <property type="protein sequence ID" value="THZ32744.1"/>
    <property type="molecule type" value="Genomic_DNA"/>
</dbReference>
<sequence length="608" mass="67399">MRLRDETQDSPEVDRVLAGSRFRSGSSLASSAWATTEAWGTIFLAAPGGLKAVSLLSFLCNPFAHSLCNPPKTSSRTRRLRLLVVPWVSLNKSCCTQSPHSSHLSRLSSLLITINSPIDLSFTLTTNTMASTTALPTQRGAVHRSVTDHSVASSSAPSQVVSPADSPRNSPSSTSLSSMGSVDEEPLKNQRGTLLDTYGNEFKIPDYTIKQIREAIPAHCFERSAATGFYYIARDIVCIATTFILCHNFVTPEYIPSTPVRAGLWALYTVLQGLFATGLWVIAHECGHQAFSPSKTLNDTVGWVLHSALLVPYFSWKISHGKHHKATGNMERDMVFLPKTREVYAGRVGHAIHELSELMEETPIATATHMILQQLFGWPLYLITNVTGHINHHKQTEGKGEGKRNGWFGGVNHFNPSSPLYERKDEKLILLSDVGLALTCTALYFINQKFGFQNLLVWYLLPYLWVNHWLVAITFLQHTDPSLPHYDANTWTFTRGAAATIDREFGFIGRNLLHGIIETHVLHHYISTIPFYHADEATEAIKPIMGNHYRSDVKDGPVGFLKAMYSSARWCQWVEPSEGAQGEGKGVLFFRNRNGLGVPPTKLAAKSG</sequence>
<dbReference type="Proteomes" id="UP000308005">
    <property type="component" value="Unassembled WGS sequence"/>
</dbReference>
<accession>A0A4S8ZB07</accession>
<evidence type="ECO:0000313" key="6">
    <source>
        <dbReference type="Proteomes" id="UP000310421"/>
    </source>
</evidence>
<dbReference type="InterPro" id="IPR005804">
    <property type="entry name" value="FA_desaturase_dom"/>
</dbReference>
<dbReference type="Proteomes" id="UP000310421">
    <property type="component" value="Unassembled WGS sequence"/>
</dbReference>
<evidence type="ECO:0000313" key="5">
    <source>
        <dbReference type="Proteomes" id="UP000308005"/>
    </source>
</evidence>
<dbReference type="GO" id="GO:0016491">
    <property type="term" value="F:oxidoreductase activity"/>
    <property type="evidence" value="ECO:0007669"/>
    <property type="project" value="InterPro"/>
</dbReference>
<proteinExistence type="predicted"/>
<feature type="region of interest" description="Disordered" evidence="1">
    <location>
        <begin position="153"/>
        <end position="185"/>
    </location>
</feature>
<reference evidence="5 6" key="1">
    <citation type="submission" date="2018-10" db="EMBL/GenBank/DDBJ databases">
        <title>Fifty Aureobasidium pullulans genomes reveal a recombining polyextremotolerant generalist.</title>
        <authorList>
            <person name="Gostincar C."/>
            <person name="Turk M."/>
            <person name="Zajc J."/>
            <person name="Gunde-Cimerman N."/>
        </authorList>
    </citation>
    <scope>NUCLEOTIDE SEQUENCE [LARGE SCALE GENOMIC DNA]</scope>
    <source>
        <strain evidence="3 6">EXF-10751</strain>
        <strain evidence="4 5">EXF-3863</strain>
    </source>
</reference>
<dbReference type="AlphaFoldDB" id="A0A4S8ZB07"/>
<evidence type="ECO:0000259" key="2">
    <source>
        <dbReference type="Pfam" id="PF00487"/>
    </source>
</evidence>
<organism evidence="3 6">
    <name type="scientific">Aureobasidium pullulans</name>
    <name type="common">Black yeast</name>
    <name type="synonym">Pullularia pullulans</name>
    <dbReference type="NCBI Taxonomy" id="5580"/>
    <lineage>
        <taxon>Eukaryota</taxon>
        <taxon>Fungi</taxon>
        <taxon>Dikarya</taxon>
        <taxon>Ascomycota</taxon>
        <taxon>Pezizomycotina</taxon>
        <taxon>Dothideomycetes</taxon>
        <taxon>Dothideomycetidae</taxon>
        <taxon>Dothideales</taxon>
        <taxon>Saccotheciaceae</taxon>
        <taxon>Aureobasidium</taxon>
    </lineage>
</organism>
<evidence type="ECO:0000256" key="1">
    <source>
        <dbReference type="SAM" id="MobiDB-lite"/>
    </source>
</evidence>
<evidence type="ECO:0000313" key="4">
    <source>
        <dbReference type="EMBL" id="THZ32744.1"/>
    </source>
</evidence>
<feature type="compositionally biased region" description="Low complexity" evidence="1">
    <location>
        <begin position="153"/>
        <end position="181"/>
    </location>
</feature>
<feature type="domain" description="Fatty acid desaturase" evidence="2">
    <location>
        <begin position="265"/>
        <end position="550"/>
    </location>
</feature>
<dbReference type="PANTHER" id="PTHR32100">
    <property type="entry name" value="OMEGA-6 FATTY ACID DESATURASE, CHLOROPLASTIC"/>
    <property type="match status" value="1"/>
</dbReference>
<protein>
    <submittedName>
        <fullName evidence="3">Putative delta-12 desaturase</fullName>
    </submittedName>
</protein>